<name>A0A1L2C965_9CAUD</name>
<sequence>MKVKVERGLKHFRLSWMDNGQPYRELIPYRNPDDTWWDRKYSTEALNLLENVYHYVRRNIRFIEAN</sequence>
<organism evidence="1 2">
    <name type="scientific">Pseudomonas phage ZC03</name>
    <dbReference type="NCBI Taxonomy" id="1622115"/>
    <lineage>
        <taxon>Viruses</taxon>
        <taxon>Duplodnaviria</taxon>
        <taxon>Heunggongvirae</taxon>
        <taxon>Uroviricota</taxon>
        <taxon>Caudoviricetes</taxon>
        <taxon>Schitoviridae</taxon>
        <taxon>Zicotriavirus</taxon>
        <taxon>Zicotriavirus ZC03</taxon>
    </lineage>
</organism>
<accession>A0A1L2C965</accession>
<protein>
    <submittedName>
        <fullName evidence="1">Uncharacterized protein</fullName>
    </submittedName>
</protein>
<keyword evidence="2" id="KW-1185">Reference proteome</keyword>
<gene>
    <name evidence="1" type="ORF">ZC03_070</name>
</gene>
<dbReference type="EMBL" id="KU356690">
    <property type="protein sequence ID" value="AMD43447.1"/>
    <property type="molecule type" value="Genomic_DNA"/>
</dbReference>
<evidence type="ECO:0000313" key="1">
    <source>
        <dbReference type="EMBL" id="AMD43447.1"/>
    </source>
</evidence>
<proteinExistence type="predicted"/>
<reference evidence="1 2" key="1">
    <citation type="journal article" date="2017" name="BMC Genomics">
        <title>Three novel Pseudomonas phages isolated from composting provide insights into the evolution and diversity of tailed phages.</title>
        <authorList>
            <person name="Amgarten D."/>
            <person name="Martins L.F."/>
            <person name="Lombardi K.C."/>
            <person name="Antunes L.P."/>
            <person name="de Souza A.P.S."/>
            <person name="Nicastro G.G."/>
            <person name="Kitajima E.W."/>
            <person name="Quaggio R.B."/>
            <person name="Upton C."/>
            <person name="Setubal J.C."/>
            <person name="da Silva A.M."/>
        </authorList>
    </citation>
    <scope>NUCLEOTIDE SEQUENCE [LARGE SCALE GENOMIC DNA]</scope>
</reference>
<evidence type="ECO:0000313" key="2">
    <source>
        <dbReference type="Proteomes" id="UP000222072"/>
    </source>
</evidence>
<dbReference type="Proteomes" id="UP000222072">
    <property type="component" value="Segment"/>
</dbReference>